<evidence type="ECO:0008006" key="3">
    <source>
        <dbReference type="Google" id="ProtNLM"/>
    </source>
</evidence>
<name>A0A9P4J5W5_9PEZI</name>
<dbReference type="OrthoDB" id="3795685at2759"/>
<keyword evidence="2" id="KW-1185">Reference proteome</keyword>
<organism evidence="1 2">
    <name type="scientific">Myriangium duriaei CBS 260.36</name>
    <dbReference type="NCBI Taxonomy" id="1168546"/>
    <lineage>
        <taxon>Eukaryota</taxon>
        <taxon>Fungi</taxon>
        <taxon>Dikarya</taxon>
        <taxon>Ascomycota</taxon>
        <taxon>Pezizomycotina</taxon>
        <taxon>Dothideomycetes</taxon>
        <taxon>Dothideomycetidae</taxon>
        <taxon>Myriangiales</taxon>
        <taxon>Myriangiaceae</taxon>
        <taxon>Myriangium</taxon>
    </lineage>
</organism>
<dbReference type="AlphaFoldDB" id="A0A9P4J5W5"/>
<evidence type="ECO:0000313" key="1">
    <source>
        <dbReference type="EMBL" id="KAF2153775.1"/>
    </source>
</evidence>
<dbReference type="Proteomes" id="UP000799439">
    <property type="component" value="Unassembled WGS sequence"/>
</dbReference>
<accession>A0A9P4J5W5</accession>
<evidence type="ECO:0000313" key="2">
    <source>
        <dbReference type="Proteomes" id="UP000799439"/>
    </source>
</evidence>
<dbReference type="EMBL" id="ML996084">
    <property type="protein sequence ID" value="KAF2153775.1"/>
    <property type="molecule type" value="Genomic_DNA"/>
</dbReference>
<proteinExistence type="predicted"/>
<comment type="caution">
    <text evidence="1">The sequence shown here is derived from an EMBL/GenBank/DDBJ whole genome shotgun (WGS) entry which is preliminary data.</text>
</comment>
<gene>
    <name evidence="1" type="ORF">K461DRAFT_266893</name>
</gene>
<reference evidence="1" key="1">
    <citation type="journal article" date="2020" name="Stud. Mycol.">
        <title>101 Dothideomycetes genomes: a test case for predicting lifestyles and emergence of pathogens.</title>
        <authorList>
            <person name="Haridas S."/>
            <person name="Albert R."/>
            <person name="Binder M."/>
            <person name="Bloem J."/>
            <person name="Labutti K."/>
            <person name="Salamov A."/>
            <person name="Andreopoulos B."/>
            <person name="Baker S."/>
            <person name="Barry K."/>
            <person name="Bills G."/>
            <person name="Bluhm B."/>
            <person name="Cannon C."/>
            <person name="Castanera R."/>
            <person name="Culley D."/>
            <person name="Daum C."/>
            <person name="Ezra D."/>
            <person name="Gonzalez J."/>
            <person name="Henrissat B."/>
            <person name="Kuo A."/>
            <person name="Liang C."/>
            <person name="Lipzen A."/>
            <person name="Lutzoni F."/>
            <person name="Magnuson J."/>
            <person name="Mondo S."/>
            <person name="Nolan M."/>
            <person name="Ohm R."/>
            <person name="Pangilinan J."/>
            <person name="Park H.-J."/>
            <person name="Ramirez L."/>
            <person name="Alfaro M."/>
            <person name="Sun H."/>
            <person name="Tritt A."/>
            <person name="Yoshinaga Y."/>
            <person name="Zwiers L.-H."/>
            <person name="Turgeon B."/>
            <person name="Goodwin S."/>
            <person name="Spatafora J."/>
            <person name="Crous P."/>
            <person name="Grigoriev I."/>
        </authorList>
    </citation>
    <scope>NUCLEOTIDE SEQUENCE</scope>
    <source>
        <strain evidence="1">CBS 260.36</strain>
    </source>
</reference>
<protein>
    <recommendedName>
        <fullName evidence="3">F-box domain-containing protein</fullName>
    </recommendedName>
</protein>
<sequence length="214" mass="24333">MTAPTRPRNTNATLEALPAELKLDILQKSKLENLLNLIKASPAMLRVHVLYRRPILHSDRATGFVEDPSCAGGVPLFSRLVTRFRIDEGALRTTVVALLNKQWHKFLDEVVGNFGLGQDWPWVITLLPQNRWPNRAPLPFAGDDDDQGPPFAYTVLWRGTHCPEFGKCIPNTLRDWGYVMWDAQRIRMRGGVELVKKQWNSRSLDAHHSAGGWF</sequence>